<dbReference type="Proteomes" id="UP001201980">
    <property type="component" value="Unassembled WGS sequence"/>
</dbReference>
<dbReference type="InterPro" id="IPR040554">
    <property type="entry name" value="KPWE_PEX14_dom"/>
</dbReference>
<feature type="region of interest" description="Disordered" evidence="1">
    <location>
        <begin position="51"/>
        <end position="73"/>
    </location>
</feature>
<feature type="compositionally biased region" description="Basic and acidic residues" evidence="1">
    <location>
        <begin position="110"/>
        <end position="121"/>
    </location>
</feature>
<dbReference type="Pfam" id="PF17733">
    <property type="entry name" value="KPWE_dom"/>
    <property type="match status" value="1"/>
</dbReference>
<evidence type="ECO:0000259" key="3">
    <source>
        <dbReference type="Pfam" id="PF25871"/>
    </source>
</evidence>
<evidence type="ECO:0000259" key="2">
    <source>
        <dbReference type="Pfam" id="PF17733"/>
    </source>
</evidence>
<comment type="caution">
    <text evidence="4">The sequence shown here is derived from an EMBL/GenBank/DDBJ whole genome shotgun (WGS) entry which is preliminary data.</text>
</comment>
<proteinExistence type="predicted"/>
<feature type="compositionally biased region" description="Low complexity" evidence="1">
    <location>
        <begin position="54"/>
        <end position="73"/>
    </location>
</feature>
<protein>
    <submittedName>
        <fullName evidence="4">Uncharacterized protein</fullName>
    </submittedName>
</protein>
<dbReference type="EMBL" id="JAKWBI020000115">
    <property type="protein sequence ID" value="KAJ2902350.1"/>
    <property type="molecule type" value="Genomic_DNA"/>
</dbReference>
<feature type="compositionally biased region" description="Basic and acidic residues" evidence="1">
    <location>
        <begin position="217"/>
        <end position="228"/>
    </location>
</feature>
<feature type="region of interest" description="Disordered" evidence="1">
    <location>
        <begin position="110"/>
        <end position="173"/>
    </location>
</feature>
<dbReference type="PANTHER" id="PTHR36855">
    <property type="entry name" value="CHROMOSOME 10, WHOLE GENOME SHOTGUN SEQUENCE"/>
    <property type="match status" value="1"/>
</dbReference>
<evidence type="ECO:0000256" key="1">
    <source>
        <dbReference type="SAM" id="MobiDB-lite"/>
    </source>
</evidence>
<reference evidence="4" key="1">
    <citation type="submission" date="2022-07" db="EMBL/GenBank/DDBJ databases">
        <title>Draft genome sequence of Zalerion maritima ATCC 34329, a (micro)plastics degrading marine fungus.</title>
        <authorList>
            <person name="Paco A."/>
            <person name="Goncalves M.F.M."/>
            <person name="Rocha-Santos T.A.P."/>
            <person name="Alves A."/>
        </authorList>
    </citation>
    <scope>NUCLEOTIDE SEQUENCE</scope>
    <source>
        <strain evidence="4">ATCC 34329</strain>
    </source>
</reference>
<sequence>MEGHSTAKPISGAERIRALTDTDEKFKAFDSYPWTKDQTFLFGLKSILGPPPTSGASRPSSPTSTTTQQPLSSPVDISIRARLFYYSQRIGADLSFDDYKLWLSRHPEHQPPDILPEEYKTVHTGNPLPWQSAAPKGPLWVDKSKANSNASSTAGDGNGGEKGGSQDDKNAPYPSSFTAIVELIASGKPVPGIRDIPNTIIHDPKVTPFGKMTRPRKPWEKTAPRTPEKSSGASSKQPTNVDHSFPILNQAGASPSS</sequence>
<name>A0AAD5RZ37_9PEZI</name>
<feature type="domain" description="Peroxisomal membrane protein PEX14-like KPWE" evidence="2">
    <location>
        <begin position="172"/>
        <end position="221"/>
    </location>
</feature>
<feature type="compositionally biased region" description="Polar residues" evidence="1">
    <location>
        <begin position="229"/>
        <end position="242"/>
    </location>
</feature>
<keyword evidence="5" id="KW-1185">Reference proteome</keyword>
<gene>
    <name evidence="4" type="ORF">MKZ38_000667</name>
</gene>
<dbReference type="InterPro" id="IPR058841">
    <property type="entry name" value="HTH_76"/>
</dbReference>
<dbReference type="AlphaFoldDB" id="A0AAD5RZ37"/>
<feature type="region of interest" description="Disordered" evidence="1">
    <location>
        <begin position="195"/>
        <end position="257"/>
    </location>
</feature>
<evidence type="ECO:0000313" key="5">
    <source>
        <dbReference type="Proteomes" id="UP001201980"/>
    </source>
</evidence>
<organism evidence="4 5">
    <name type="scientific">Zalerion maritima</name>
    <dbReference type="NCBI Taxonomy" id="339359"/>
    <lineage>
        <taxon>Eukaryota</taxon>
        <taxon>Fungi</taxon>
        <taxon>Dikarya</taxon>
        <taxon>Ascomycota</taxon>
        <taxon>Pezizomycotina</taxon>
        <taxon>Sordariomycetes</taxon>
        <taxon>Lulworthiomycetidae</taxon>
        <taxon>Lulworthiales</taxon>
        <taxon>Lulworthiaceae</taxon>
        <taxon>Zalerion</taxon>
    </lineage>
</organism>
<dbReference type="Pfam" id="PF25871">
    <property type="entry name" value="HTH_76"/>
    <property type="match status" value="1"/>
</dbReference>
<feature type="domain" description="PEX14-like helix-turn-helix" evidence="3">
    <location>
        <begin position="24"/>
        <end position="107"/>
    </location>
</feature>
<evidence type="ECO:0000313" key="4">
    <source>
        <dbReference type="EMBL" id="KAJ2902350.1"/>
    </source>
</evidence>
<dbReference type="PANTHER" id="PTHR36855:SF1">
    <property type="entry name" value="PEROXISOME MEMBRANE ANCHOR PROTEIN PEX14P N-TERMINAL DOMAIN-CONTAINING PROTEIN"/>
    <property type="match status" value="1"/>
</dbReference>
<accession>A0AAD5RZ37</accession>